<feature type="region of interest" description="Disordered" evidence="1">
    <location>
        <begin position="26"/>
        <end position="56"/>
    </location>
</feature>
<evidence type="ECO:0000256" key="1">
    <source>
        <dbReference type="SAM" id="MobiDB-lite"/>
    </source>
</evidence>
<proteinExistence type="predicted"/>
<dbReference type="EMBL" id="BKCJ010006288">
    <property type="protein sequence ID" value="GEU71328.1"/>
    <property type="molecule type" value="Genomic_DNA"/>
</dbReference>
<name>A0A6L2MBT4_TANCI</name>
<reference evidence="2" key="1">
    <citation type="journal article" date="2019" name="Sci. Rep.">
        <title>Draft genome of Tanacetum cinerariifolium, the natural source of mosquito coil.</title>
        <authorList>
            <person name="Yamashiro T."/>
            <person name="Shiraishi A."/>
            <person name="Satake H."/>
            <person name="Nakayama K."/>
        </authorList>
    </citation>
    <scope>NUCLEOTIDE SEQUENCE</scope>
</reference>
<evidence type="ECO:0000313" key="2">
    <source>
        <dbReference type="EMBL" id="GEU71328.1"/>
    </source>
</evidence>
<dbReference type="AlphaFoldDB" id="A0A6L2MBT4"/>
<sequence>MKLRKKVVLSPAKLITQTAKMQMKMMKKLKAKRKSRRKQKERPKEEEDNPEHFDTFPTIKGLRCQEWLLKNPRPP</sequence>
<organism evidence="2">
    <name type="scientific">Tanacetum cinerariifolium</name>
    <name type="common">Dalmatian daisy</name>
    <name type="synonym">Chrysanthemum cinerariifolium</name>
    <dbReference type="NCBI Taxonomy" id="118510"/>
    <lineage>
        <taxon>Eukaryota</taxon>
        <taxon>Viridiplantae</taxon>
        <taxon>Streptophyta</taxon>
        <taxon>Embryophyta</taxon>
        <taxon>Tracheophyta</taxon>
        <taxon>Spermatophyta</taxon>
        <taxon>Magnoliopsida</taxon>
        <taxon>eudicotyledons</taxon>
        <taxon>Gunneridae</taxon>
        <taxon>Pentapetalae</taxon>
        <taxon>asterids</taxon>
        <taxon>campanulids</taxon>
        <taxon>Asterales</taxon>
        <taxon>Asteraceae</taxon>
        <taxon>Asteroideae</taxon>
        <taxon>Anthemideae</taxon>
        <taxon>Anthemidinae</taxon>
        <taxon>Tanacetum</taxon>
    </lineage>
</organism>
<protein>
    <submittedName>
        <fullName evidence="2">Uncharacterized protein</fullName>
    </submittedName>
</protein>
<comment type="caution">
    <text evidence="2">The sequence shown here is derived from an EMBL/GenBank/DDBJ whole genome shotgun (WGS) entry which is preliminary data.</text>
</comment>
<accession>A0A6L2MBT4</accession>
<gene>
    <name evidence="2" type="ORF">Tci_043306</name>
</gene>
<feature type="compositionally biased region" description="Basic residues" evidence="1">
    <location>
        <begin position="26"/>
        <end position="41"/>
    </location>
</feature>
<feature type="compositionally biased region" description="Basic and acidic residues" evidence="1">
    <location>
        <begin position="42"/>
        <end position="54"/>
    </location>
</feature>